<organism evidence="2 3">
    <name type="scientific">Nonomuraea angiospora</name>
    <dbReference type="NCBI Taxonomy" id="46172"/>
    <lineage>
        <taxon>Bacteria</taxon>
        <taxon>Bacillati</taxon>
        <taxon>Actinomycetota</taxon>
        <taxon>Actinomycetes</taxon>
        <taxon>Streptosporangiales</taxon>
        <taxon>Streptosporangiaceae</taxon>
        <taxon>Nonomuraea</taxon>
    </lineage>
</organism>
<proteinExistence type="predicted"/>
<accession>A0ABR9MHD0</accession>
<keyword evidence="3" id="KW-1185">Reference proteome</keyword>
<protein>
    <submittedName>
        <fullName evidence="2">Uncharacterized protein</fullName>
    </submittedName>
</protein>
<evidence type="ECO:0000256" key="1">
    <source>
        <dbReference type="SAM" id="MobiDB-lite"/>
    </source>
</evidence>
<evidence type="ECO:0000313" key="3">
    <source>
        <dbReference type="Proteomes" id="UP000633509"/>
    </source>
</evidence>
<name>A0ABR9MHD0_9ACTN</name>
<sequence>MAAARLLADRRRGPVFLADRRAPTSGRRAPNTSAELDPHARAGRCTSSAAAR</sequence>
<feature type="compositionally biased region" description="Basic and acidic residues" evidence="1">
    <location>
        <begin position="7"/>
        <end position="22"/>
    </location>
</feature>
<comment type="caution">
    <text evidence="2">The sequence shown here is derived from an EMBL/GenBank/DDBJ whole genome shotgun (WGS) entry which is preliminary data.</text>
</comment>
<feature type="region of interest" description="Disordered" evidence="1">
    <location>
        <begin position="1"/>
        <end position="52"/>
    </location>
</feature>
<evidence type="ECO:0000313" key="2">
    <source>
        <dbReference type="EMBL" id="MBE1592313.1"/>
    </source>
</evidence>
<dbReference type="EMBL" id="JADBEK010000001">
    <property type="protein sequence ID" value="MBE1592313.1"/>
    <property type="molecule type" value="Genomic_DNA"/>
</dbReference>
<reference evidence="2 3" key="1">
    <citation type="submission" date="2020-10" db="EMBL/GenBank/DDBJ databases">
        <title>Sequencing the genomes of 1000 actinobacteria strains.</title>
        <authorList>
            <person name="Klenk H.-P."/>
        </authorList>
    </citation>
    <scope>NUCLEOTIDE SEQUENCE [LARGE SCALE GENOMIC DNA]</scope>
    <source>
        <strain evidence="2 3">DSM 43173</strain>
    </source>
</reference>
<dbReference type="RefSeq" id="WP_192791867.1">
    <property type="nucleotide sequence ID" value="NZ_JADBEK010000001.1"/>
</dbReference>
<gene>
    <name evidence="2" type="ORF">H4W80_010571</name>
</gene>
<dbReference type="Proteomes" id="UP000633509">
    <property type="component" value="Unassembled WGS sequence"/>
</dbReference>